<dbReference type="Gene3D" id="3.40.50.300">
    <property type="entry name" value="P-loop containing nucleotide triphosphate hydrolases"/>
    <property type="match status" value="1"/>
</dbReference>
<reference evidence="2" key="1">
    <citation type="submission" date="2021-02" db="EMBL/GenBank/DDBJ databases">
        <authorList>
            <person name="Nowell W R."/>
        </authorList>
    </citation>
    <scope>NUCLEOTIDE SEQUENCE</scope>
</reference>
<dbReference type="InterPro" id="IPR039421">
    <property type="entry name" value="Type_1_exporter"/>
</dbReference>
<evidence type="ECO:0000313" key="1">
    <source>
        <dbReference type="EMBL" id="CAF1545502.1"/>
    </source>
</evidence>
<dbReference type="GO" id="GO:0042626">
    <property type="term" value="F:ATPase-coupled transmembrane transporter activity"/>
    <property type="evidence" value="ECO:0007669"/>
    <property type="project" value="TreeGrafter"/>
</dbReference>
<feature type="non-terminal residue" evidence="2">
    <location>
        <position position="1"/>
    </location>
</feature>
<dbReference type="GO" id="GO:0005886">
    <property type="term" value="C:plasma membrane"/>
    <property type="evidence" value="ECO:0007669"/>
    <property type="project" value="TreeGrafter"/>
</dbReference>
<dbReference type="Proteomes" id="UP000677228">
    <property type="component" value="Unassembled WGS sequence"/>
</dbReference>
<dbReference type="EMBL" id="CAJOBA010061929">
    <property type="protein sequence ID" value="CAF4334405.1"/>
    <property type="molecule type" value="Genomic_DNA"/>
</dbReference>
<dbReference type="EMBL" id="CAJNOK010039533">
    <property type="protein sequence ID" value="CAF1545502.1"/>
    <property type="molecule type" value="Genomic_DNA"/>
</dbReference>
<evidence type="ECO:0000313" key="2">
    <source>
        <dbReference type="EMBL" id="CAF4334405.1"/>
    </source>
</evidence>
<evidence type="ECO:0000313" key="3">
    <source>
        <dbReference type="Proteomes" id="UP000682733"/>
    </source>
</evidence>
<protein>
    <submittedName>
        <fullName evidence="2">Uncharacterized protein</fullName>
    </submittedName>
</protein>
<proteinExistence type="predicted"/>
<accession>A0A8S2UB87</accession>
<dbReference type="PANTHER" id="PTHR24222:SF76">
    <property type="entry name" value="MYCOBACTIN IMPORT ATP-BINDING_PERMEASE PROTEIN IRTB"/>
    <property type="match status" value="1"/>
</dbReference>
<feature type="non-terminal residue" evidence="2">
    <location>
        <position position="141"/>
    </location>
</feature>
<name>A0A8S2UB87_9BILA</name>
<gene>
    <name evidence="1" type="ORF">OVA965_LOCUS39000</name>
    <name evidence="2" type="ORF">TMI583_LOCUS40245</name>
</gene>
<organism evidence="2 3">
    <name type="scientific">Didymodactylos carnosus</name>
    <dbReference type="NCBI Taxonomy" id="1234261"/>
    <lineage>
        <taxon>Eukaryota</taxon>
        <taxon>Metazoa</taxon>
        <taxon>Spiralia</taxon>
        <taxon>Gnathifera</taxon>
        <taxon>Rotifera</taxon>
        <taxon>Eurotatoria</taxon>
        <taxon>Bdelloidea</taxon>
        <taxon>Philodinida</taxon>
        <taxon>Philodinidae</taxon>
        <taxon>Didymodactylos</taxon>
    </lineage>
</organism>
<dbReference type="PANTHER" id="PTHR24222">
    <property type="entry name" value="ABC TRANSPORTER B FAMILY"/>
    <property type="match status" value="1"/>
</dbReference>
<comment type="caution">
    <text evidence="2">The sequence shown here is derived from an EMBL/GenBank/DDBJ whole genome shotgun (WGS) entry which is preliminary data.</text>
</comment>
<dbReference type="AlphaFoldDB" id="A0A8S2UB87"/>
<dbReference type="Proteomes" id="UP000682733">
    <property type="component" value="Unassembled WGS sequence"/>
</dbReference>
<dbReference type="InterPro" id="IPR027417">
    <property type="entry name" value="P-loop_NTPase"/>
</dbReference>
<dbReference type="SUPFAM" id="SSF52540">
    <property type="entry name" value="P-loop containing nucleoside triphosphate hydrolases"/>
    <property type="match status" value="1"/>
</dbReference>
<sequence>ITELGKSITAARRFFDLFEREPAIDNCSTQGKEIYIDGHDIKKLNLQWLRSKIGLVSQEPTLFDMTVQENIAYGDHGRKIPMVEIIEAAKKANIHDFIQLLPQVSALHCLLKSCNGTDLRTDAFFNKQLSCMQVLSWIKLT</sequence>